<evidence type="ECO:0000256" key="3">
    <source>
        <dbReference type="ARBA" id="ARBA00022692"/>
    </source>
</evidence>
<organism evidence="12 13">
    <name type="scientific">Zygosaccharomyces bailii (strain CLIB 213 / ATCC 58445 / CBS 680 / BCRC 21525 / NBRC 1098 / NCYC 1416 / NRRL Y-2227)</name>
    <dbReference type="NCBI Taxonomy" id="1333698"/>
    <lineage>
        <taxon>Eukaryota</taxon>
        <taxon>Fungi</taxon>
        <taxon>Dikarya</taxon>
        <taxon>Ascomycota</taxon>
        <taxon>Saccharomycotina</taxon>
        <taxon>Saccharomycetes</taxon>
        <taxon>Saccharomycetales</taxon>
        <taxon>Saccharomycetaceae</taxon>
        <taxon>Zygosaccharomyces</taxon>
    </lineage>
</organism>
<evidence type="ECO:0000256" key="1">
    <source>
        <dbReference type="ARBA" id="ARBA00004163"/>
    </source>
</evidence>
<dbReference type="GO" id="GO:0031201">
    <property type="term" value="C:SNARE complex"/>
    <property type="evidence" value="ECO:0007669"/>
    <property type="project" value="TreeGrafter"/>
</dbReference>
<keyword evidence="4" id="KW-0256">Endoplasmic reticulum</keyword>
<keyword evidence="6 10" id="KW-1133">Transmembrane helix</keyword>
<evidence type="ECO:0000256" key="7">
    <source>
        <dbReference type="ARBA" id="ARBA00023054"/>
    </source>
</evidence>
<dbReference type="OrthoDB" id="46868at2759"/>
<feature type="domain" description="Sec20 C-terminal" evidence="11">
    <location>
        <begin position="164"/>
        <end position="254"/>
    </location>
</feature>
<feature type="transmembrane region" description="Helical" evidence="10">
    <location>
        <begin position="235"/>
        <end position="255"/>
    </location>
</feature>
<evidence type="ECO:0000259" key="11">
    <source>
        <dbReference type="Pfam" id="PF03908"/>
    </source>
</evidence>
<dbReference type="Pfam" id="PF03908">
    <property type="entry name" value="Sec20"/>
    <property type="match status" value="1"/>
</dbReference>
<evidence type="ECO:0000313" key="12">
    <source>
        <dbReference type="EMBL" id="CDF87653.1"/>
    </source>
</evidence>
<evidence type="ECO:0000313" key="13">
    <source>
        <dbReference type="Proteomes" id="UP000019375"/>
    </source>
</evidence>
<keyword evidence="3 10" id="KW-0812">Transmembrane</keyword>
<dbReference type="Proteomes" id="UP000019375">
    <property type="component" value="Unassembled WGS sequence"/>
</dbReference>
<keyword evidence="7" id="KW-0175">Coiled coil</keyword>
<dbReference type="PANTHER" id="PTHR12825">
    <property type="entry name" value="BNIP1-RELATED"/>
    <property type="match status" value="1"/>
</dbReference>
<keyword evidence="8 10" id="KW-0472">Membrane</keyword>
<name>A0A8J2T2A2_ZYGB2</name>
<feature type="transmembrane region" description="Helical" evidence="10">
    <location>
        <begin position="261"/>
        <end position="280"/>
    </location>
</feature>
<evidence type="ECO:0000256" key="8">
    <source>
        <dbReference type="ARBA" id="ARBA00023136"/>
    </source>
</evidence>
<keyword evidence="2" id="KW-0813">Transport</keyword>
<proteinExistence type="inferred from homology"/>
<reference evidence="13" key="1">
    <citation type="journal article" date="2013" name="Genome Announc.">
        <title>Genome sequence of the food spoilage yeast Zygosaccharomyces bailii CLIB 213(T).</title>
        <authorList>
            <person name="Galeote V."/>
            <person name="Bigey F."/>
            <person name="Devillers H."/>
            <person name="Neuveglise C."/>
            <person name="Dequin S."/>
        </authorList>
    </citation>
    <scope>NUCLEOTIDE SEQUENCE [LARGE SCALE GENOMIC DNA]</scope>
    <source>
        <strain evidence="13">CLIB 213 / ATCC 58445 / CBS 680 / CCRC 21525 / NBRC 1098 / NCYC 1416 / NRRL Y-2227</strain>
    </source>
</reference>
<dbReference type="GO" id="GO:0006890">
    <property type="term" value="P:retrograde vesicle-mediated transport, Golgi to endoplasmic reticulum"/>
    <property type="evidence" value="ECO:0007669"/>
    <property type="project" value="InterPro"/>
</dbReference>
<evidence type="ECO:0000256" key="6">
    <source>
        <dbReference type="ARBA" id="ARBA00022989"/>
    </source>
</evidence>
<dbReference type="PANTHER" id="PTHR12825:SF0">
    <property type="entry name" value="VESICLE TRANSPORT PROTEIN SEC20"/>
    <property type="match status" value="1"/>
</dbReference>
<dbReference type="InterPro" id="IPR005606">
    <property type="entry name" value="Sec20"/>
</dbReference>
<dbReference type="EMBL" id="HG316454">
    <property type="protein sequence ID" value="CDF87653.1"/>
    <property type="molecule type" value="Genomic_DNA"/>
</dbReference>
<protein>
    <submittedName>
        <fullName evidence="12">BN860_11386g1_1</fullName>
    </submittedName>
</protein>
<dbReference type="GO" id="GO:0005484">
    <property type="term" value="F:SNAP receptor activity"/>
    <property type="evidence" value="ECO:0007669"/>
    <property type="project" value="InterPro"/>
</dbReference>
<evidence type="ECO:0000256" key="2">
    <source>
        <dbReference type="ARBA" id="ARBA00022448"/>
    </source>
</evidence>
<sequence length="353" mass="39420">MALVYAQELRSLQTPMMQELSEIRSGKADEKQSRTSETIIEFESLLKAAVVCLNQETRFLKVHWYKKPDGTGLRVVNDAPEQYNSILKEVVQLVDFTDWLTEYKRKLKECIRHAHAEGLAQVDSKRDAAIQSNAMDLEVQGSPTTARDTTANFKPTKKDQLLNKTKQVSANLIRGNQILQAGVLQSDLNLDELKQQTSSLSRMNDKYSQLGTVFDKTSQLVKTLERASRQEKRDVYLSLGFLCMCVAWVLWRRIFKLPCKIALWILFRFFKTILAGVGLVTQKRATAVPVLATPSKIEVLATTTSIGSIAKTTSTTGIASIASTATTETTSGSQALEQAIDEAMGRIFPHDEL</sequence>
<dbReference type="GO" id="GO:0005789">
    <property type="term" value="C:endoplasmic reticulum membrane"/>
    <property type="evidence" value="ECO:0007669"/>
    <property type="project" value="UniProtKB-SubCell"/>
</dbReference>
<dbReference type="InterPro" id="IPR056173">
    <property type="entry name" value="Sec20_C"/>
</dbReference>
<evidence type="ECO:0000256" key="9">
    <source>
        <dbReference type="ARBA" id="ARBA00037934"/>
    </source>
</evidence>
<comment type="similarity">
    <text evidence="9">Belongs to the SEC20 family.</text>
</comment>
<keyword evidence="5" id="KW-0931">ER-Golgi transport</keyword>
<accession>A0A8J2T2A2</accession>
<evidence type="ECO:0000256" key="5">
    <source>
        <dbReference type="ARBA" id="ARBA00022892"/>
    </source>
</evidence>
<gene>
    <name evidence="12" type="ORF">BN860_11386g</name>
</gene>
<evidence type="ECO:0000256" key="10">
    <source>
        <dbReference type="SAM" id="Phobius"/>
    </source>
</evidence>
<evidence type="ECO:0000256" key="4">
    <source>
        <dbReference type="ARBA" id="ARBA00022824"/>
    </source>
</evidence>
<keyword evidence="13" id="KW-1185">Reference proteome</keyword>
<dbReference type="AlphaFoldDB" id="A0A8J2T2A2"/>
<comment type="subcellular location">
    <subcellularLocation>
        <location evidence="1">Endoplasmic reticulum membrane</location>
        <topology evidence="1">Single-pass type IV membrane protein</topology>
    </subcellularLocation>
</comment>